<feature type="transmembrane region" description="Helical" evidence="9">
    <location>
        <begin position="186"/>
        <end position="206"/>
    </location>
</feature>
<name>A0AAN5C479_9BILA</name>
<feature type="domain" description="SLC12A transporter C-terminal" evidence="11">
    <location>
        <begin position="623"/>
        <end position="710"/>
    </location>
</feature>
<dbReference type="PANTHER" id="PTHR11827:SF72">
    <property type="entry name" value="GH08340P"/>
    <property type="match status" value="1"/>
</dbReference>
<feature type="transmembrane region" description="Helical" evidence="9">
    <location>
        <begin position="556"/>
        <end position="573"/>
    </location>
</feature>
<dbReference type="InterPro" id="IPR004842">
    <property type="entry name" value="SLC12A_fam"/>
</dbReference>
<evidence type="ECO:0000256" key="3">
    <source>
        <dbReference type="ARBA" id="ARBA00019359"/>
    </source>
</evidence>
<dbReference type="GO" id="GO:0055075">
    <property type="term" value="P:potassium ion homeostasis"/>
    <property type="evidence" value="ECO:0007669"/>
    <property type="project" value="TreeGrafter"/>
</dbReference>
<dbReference type="EMBL" id="BTRK01000002">
    <property type="protein sequence ID" value="GMR36588.1"/>
    <property type="molecule type" value="Genomic_DNA"/>
</dbReference>
<feature type="transmembrane region" description="Helical" evidence="9">
    <location>
        <begin position="227"/>
        <end position="250"/>
    </location>
</feature>
<feature type="transmembrane region" description="Helical" evidence="9">
    <location>
        <begin position="421"/>
        <end position="440"/>
    </location>
</feature>
<evidence type="ECO:0000256" key="7">
    <source>
        <dbReference type="ARBA" id="ARBA00023136"/>
    </source>
</evidence>
<feature type="transmembrane region" description="Helical" evidence="9">
    <location>
        <begin position="497"/>
        <end position="518"/>
    </location>
</feature>
<feature type="transmembrane region" description="Helical" evidence="9">
    <location>
        <begin position="256"/>
        <end position="276"/>
    </location>
</feature>
<feature type="compositionally biased region" description="Low complexity" evidence="8">
    <location>
        <begin position="33"/>
        <end position="61"/>
    </location>
</feature>
<evidence type="ECO:0000256" key="2">
    <source>
        <dbReference type="ARBA" id="ARBA00010593"/>
    </source>
</evidence>
<feature type="transmembrane region" description="Helical" evidence="9">
    <location>
        <begin position="139"/>
        <end position="166"/>
    </location>
</feature>
<feature type="transmembrane region" description="Helical" evidence="9">
    <location>
        <begin position="344"/>
        <end position="362"/>
    </location>
</feature>
<proteinExistence type="inferred from homology"/>
<evidence type="ECO:0000259" key="11">
    <source>
        <dbReference type="Pfam" id="PF03522"/>
    </source>
</evidence>
<comment type="similarity">
    <text evidence="2">Belongs to the SLC12A transporter family.</text>
</comment>
<evidence type="ECO:0000256" key="4">
    <source>
        <dbReference type="ARBA" id="ARBA00022448"/>
    </source>
</evidence>
<keyword evidence="7 9" id="KW-0472">Membrane</keyword>
<evidence type="ECO:0000256" key="1">
    <source>
        <dbReference type="ARBA" id="ARBA00004141"/>
    </source>
</evidence>
<dbReference type="FunFam" id="1.20.1740.10:FF:000013">
    <property type="entry name" value="Solute carrier family 12 member"/>
    <property type="match status" value="1"/>
</dbReference>
<evidence type="ECO:0000256" key="8">
    <source>
        <dbReference type="SAM" id="MobiDB-lite"/>
    </source>
</evidence>
<feature type="domain" description="Amino acid permease/ SLC12A" evidence="10">
    <location>
        <begin position="119"/>
        <end position="612"/>
    </location>
</feature>
<dbReference type="GO" id="GO:0015379">
    <property type="term" value="F:potassium:chloride symporter activity"/>
    <property type="evidence" value="ECO:0007669"/>
    <property type="project" value="TreeGrafter"/>
</dbReference>
<dbReference type="Pfam" id="PF00324">
    <property type="entry name" value="AA_permease"/>
    <property type="match status" value="1"/>
</dbReference>
<dbReference type="Proteomes" id="UP001328107">
    <property type="component" value="Unassembled WGS sequence"/>
</dbReference>
<comment type="subcellular location">
    <subcellularLocation>
        <location evidence="1">Membrane</location>
        <topology evidence="1">Multi-pass membrane protein</topology>
    </subcellularLocation>
</comment>
<feature type="region of interest" description="Disordered" evidence="8">
    <location>
        <begin position="29"/>
        <end position="61"/>
    </location>
</feature>
<dbReference type="Pfam" id="PF03522">
    <property type="entry name" value="SLC12"/>
    <property type="match status" value="2"/>
</dbReference>
<keyword evidence="5 9" id="KW-0812">Transmembrane</keyword>
<comment type="caution">
    <text evidence="12">The sequence shown here is derived from an EMBL/GenBank/DDBJ whole genome shotgun (WGS) entry which is preliminary data.</text>
</comment>
<evidence type="ECO:0000313" key="12">
    <source>
        <dbReference type="EMBL" id="GMR36588.1"/>
    </source>
</evidence>
<dbReference type="Gene3D" id="1.20.1740.10">
    <property type="entry name" value="Amino acid/polyamine transporter I"/>
    <property type="match status" value="1"/>
</dbReference>
<evidence type="ECO:0000256" key="9">
    <source>
        <dbReference type="SAM" id="Phobius"/>
    </source>
</evidence>
<gene>
    <name evidence="12" type="ORF">PMAYCL1PPCAC_06783</name>
</gene>
<keyword evidence="6 9" id="KW-1133">Transmembrane helix</keyword>
<organism evidence="12 13">
    <name type="scientific">Pristionchus mayeri</name>
    <dbReference type="NCBI Taxonomy" id="1317129"/>
    <lineage>
        <taxon>Eukaryota</taxon>
        <taxon>Metazoa</taxon>
        <taxon>Ecdysozoa</taxon>
        <taxon>Nematoda</taxon>
        <taxon>Chromadorea</taxon>
        <taxon>Rhabditida</taxon>
        <taxon>Rhabditina</taxon>
        <taxon>Diplogasteromorpha</taxon>
        <taxon>Diplogasteroidea</taxon>
        <taxon>Neodiplogasteridae</taxon>
        <taxon>Pristionchus</taxon>
    </lineage>
</organism>
<sequence length="966" mass="105776">MESSSNGRIPLAGGGNSYGGIVNELFVDGPIDSSPSTSSATASSATTEGSPSSFSHSPPSHSIPVIEDFVIRDEDNNSSFQGGEGMTSPIGSNAPNVSMSMSRPNGLTTISGVFAPVALSMFSVLLFMRMGFVVGQLGFLMTVVQLLMAYAIVMLTVLSLCAISSNGAIEGGGVYYMISRSLGPEFGGAIGVLFFIANVFSCALYVSGFTEALIQNLGNGQIPDSPLYRFFYCVIVCVVLLIIILLGSGIFAKTALATFIVISLCYSTFILSVLFVGPQDIPIPKANTHAYLAPSNASDPDSPLEPNFDQSITAKYTSFSFSSLGENLLANYTMDYTTEKPTDFALMFAIIFSGVTGLMAGANMSGELARPSVSIPRGTVQAVFTTLCVYILTAFLMAATSSRDLLQNDYTVMMDTNFSRWPILIGIFSTTLFSSMSNLIGSSRVLSRLAQDKLFGCLLKPASIQLGNDNPVVSVFITWCAVIGVLMIGAMNKIAKLTSIFFLLSYMGVNIACLALELTSAPNFRPTFKFFSWQTCAGGVICTATMMLVIDASMSAISVLTLLILIIILHYQAPAGSWGSISQALIYHQVRKYLLLLDSRKEHVKYWRPQILLLVSRPASACNLMDFVNDLKKSGLYVIGHVRKGRMDAEGRAEDPLQQVSAYWLTLVDYLKLKAFVEVTMTENIRAGIQQLIRLSGLGAMKPNTVVMGMYEEKPGETTLDASKLLKDLRKCKIERTEVVEYFTATDYMPRELDGVLERLSPTEYVVCMRDILHMNKNLCIARHMHKLDKDAISRGWNGQRRCIDVWPVDLAKPGETGLGWDNSSLFLLQLACILSMSARWRSSCRLRVFICVNSLQDMHRREKQLKELLDTLRIQAESVVVPWDHVVCHAPQEPRAELSPTYVRAFNDMVRQYSSDAALSFLSLPPPPSSEDESERYLERLRLLSHSLPPTVLVHGLSSVISTSL</sequence>
<dbReference type="AlphaFoldDB" id="A0AAN5C479"/>
<dbReference type="GO" id="GO:0016020">
    <property type="term" value="C:membrane"/>
    <property type="evidence" value="ECO:0007669"/>
    <property type="project" value="UniProtKB-SubCell"/>
</dbReference>
<feature type="transmembrane region" description="Helical" evidence="9">
    <location>
        <begin position="530"/>
        <end position="549"/>
    </location>
</feature>
<reference evidence="13" key="1">
    <citation type="submission" date="2022-10" db="EMBL/GenBank/DDBJ databases">
        <title>Genome assembly of Pristionchus species.</title>
        <authorList>
            <person name="Yoshida K."/>
            <person name="Sommer R.J."/>
        </authorList>
    </citation>
    <scope>NUCLEOTIDE SEQUENCE [LARGE SCALE GENOMIC DNA]</scope>
    <source>
        <strain evidence="13">RS5460</strain>
    </source>
</reference>
<dbReference type="GO" id="GO:0055064">
    <property type="term" value="P:chloride ion homeostasis"/>
    <property type="evidence" value="ECO:0007669"/>
    <property type="project" value="TreeGrafter"/>
</dbReference>
<keyword evidence="13" id="KW-1185">Reference proteome</keyword>
<feature type="domain" description="SLC12A transporter C-terminal" evidence="11">
    <location>
        <begin position="831"/>
        <end position="883"/>
    </location>
</feature>
<evidence type="ECO:0000259" key="10">
    <source>
        <dbReference type="Pfam" id="PF00324"/>
    </source>
</evidence>
<dbReference type="PANTHER" id="PTHR11827">
    <property type="entry name" value="SOLUTE CARRIER FAMILY 12, CATION COTRANSPORTERS"/>
    <property type="match status" value="1"/>
</dbReference>
<evidence type="ECO:0000256" key="6">
    <source>
        <dbReference type="ARBA" id="ARBA00022989"/>
    </source>
</evidence>
<accession>A0AAN5C479</accession>
<dbReference type="InterPro" id="IPR004841">
    <property type="entry name" value="AA-permease/SLC12A_dom"/>
</dbReference>
<keyword evidence="4" id="KW-0813">Transport</keyword>
<evidence type="ECO:0000313" key="13">
    <source>
        <dbReference type="Proteomes" id="UP001328107"/>
    </source>
</evidence>
<protein>
    <recommendedName>
        <fullName evidence="3">Solute carrier family 12 member 9</fullName>
    </recommendedName>
</protein>
<feature type="transmembrane region" description="Helical" evidence="9">
    <location>
        <begin position="472"/>
        <end position="490"/>
    </location>
</feature>
<feature type="transmembrane region" description="Helical" evidence="9">
    <location>
        <begin position="382"/>
        <end position="400"/>
    </location>
</feature>
<feature type="transmembrane region" description="Helical" evidence="9">
    <location>
        <begin position="106"/>
        <end position="127"/>
    </location>
</feature>
<dbReference type="InterPro" id="IPR018491">
    <property type="entry name" value="SLC12_C"/>
</dbReference>
<evidence type="ECO:0000256" key="5">
    <source>
        <dbReference type="ARBA" id="ARBA00022692"/>
    </source>
</evidence>
<dbReference type="GO" id="GO:0006884">
    <property type="term" value="P:cell volume homeostasis"/>
    <property type="evidence" value="ECO:0007669"/>
    <property type="project" value="TreeGrafter"/>
</dbReference>